<gene>
    <name evidence="2" type="ORF">SAMN05444336_101537</name>
</gene>
<evidence type="ECO:0008006" key="4">
    <source>
        <dbReference type="Google" id="ProtNLM"/>
    </source>
</evidence>
<organism evidence="2 3">
    <name type="scientific">Albimonas donghaensis</name>
    <dbReference type="NCBI Taxonomy" id="356660"/>
    <lineage>
        <taxon>Bacteria</taxon>
        <taxon>Pseudomonadati</taxon>
        <taxon>Pseudomonadota</taxon>
        <taxon>Alphaproteobacteria</taxon>
        <taxon>Rhodobacterales</taxon>
        <taxon>Paracoccaceae</taxon>
        <taxon>Albimonas</taxon>
    </lineage>
</organism>
<protein>
    <recommendedName>
        <fullName evidence="4">DUF4177 domain-containing protein</fullName>
    </recommendedName>
</protein>
<name>A0A1H2S5G5_9RHOB</name>
<dbReference type="EMBL" id="FNMZ01000001">
    <property type="protein sequence ID" value="SDW26209.1"/>
    <property type="molecule type" value="Genomic_DNA"/>
</dbReference>
<proteinExistence type="predicted"/>
<feature type="compositionally biased region" description="Low complexity" evidence="1">
    <location>
        <begin position="128"/>
        <end position="138"/>
    </location>
</feature>
<feature type="region of interest" description="Disordered" evidence="1">
    <location>
        <begin position="78"/>
        <end position="145"/>
    </location>
</feature>
<sequence length="145" mass="15518">MILYDYKTVAAPRRAGKFKGVPKGPDAFARTLEEAISAEAASGWEYLRAENLPCEERPGFLARRSTVFHSVLIFRRPKPGQDAPTHVGGGFAEDEPPAFRRAPAPAAAPASPDAALMRLDPAMRQPDDGAPQADAPGARLGPAER</sequence>
<dbReference type="RefSeq" id="WP_092679574.1">
    <property type="nucleotide sequence ID" value="NZ_FNMZ01000001.1"/>
</dbReference>
<dbReference type="OrthoDB" id="7658888at2"/>
<evidence type="ECO:0000313" key="3">
    <source>
        <dbReference type="Proteomes" id="UP000199118"/>
    </source>
</evidence>
<dbReference type="AlphaFoldDB" id="A0A1H2S5G5"/>
<keyword evidence="3" id="KW-1185">Reference proteome</keyword>
<accession>A0A1H2S5G5</accession>
<reference evidence="2 3" key="1">
    <citation type="submission" date="2016-10" db="EMBL/GenBank/DDBJ databases">
        <authorList>
            <person name="de Groot N.N."/>
        </authorList>
    </citation>
    <scope>NUCLEOTIDE SEQUENCE [LARGE SCALE GENOMIC DNA]</scope>
    <source>
        <strain evidence="2 3">DSM 17890</strain>
    </source>
</reference>
<dbReference type="STRING" id="356660.SAMN05444336_101537"/>
<dbReference type="Proteomes" id="UP000199118">
    <property type="component" value="Unassembled WGS sequence"/>
</dbReference>
<evidence type="ECO:0000256" key="1">
    <source>
        <dbReference type="SAM" id="MobiDB-lite"/>
    </source>
</evidence>
<evidence type="ECO:0000313" key="2">
    <source>
        <dbReference type="EMBL" id="SDW26209.1"/>
    </source>
</evidence>
<feature type="compositionally biased region" description="Low complexity" evidence="1">
    <location>
        <begin position="99"/>
        <end position="115"/>
    </location>
</feature>